<dbReference type="InterPro" id="IPR030931">
    <property type="entry name" value="Group_II_RT_mat"/>
</dbReference>
<dbReference type="PANTHER" id="PTHR34047">
    <property type="entry name" value="NUCLEAR INTRON MATURASE 1, MITOCHONDRIAL-RELATED"/>
    <property type="match status" value="1"/>
</dbReference>
<dbReference type="InterPro" id="IPR043128">
    <property type="entry name" value="Rev_trsase/Diguanyl_cyclase"/>
</dbReference>
<dbReference type="Pfam" id="PF00078">
    <property type="entry name" value="RVT_1"/>
    <property type="match status" value="1"/>
</dbReference>
<dbReference type="RefSeq" id="WP_120414939.1">
    <property type="nucleotide sequence ID" value="NZ_RAWX01000002.1"/>
</dbReference>
<organism evidence="3 5">
    <name type="scientific">Aeromonas veronii</name>
    <dbReference type="NCBI Taxonomy" id="654"/>
    <lineage>
        <taxon>Bacteria</taxon>
        <taxon>Pseudomonadati</taxon>
        <taxon>Pseudomonadota</taxon>
        <taxon>Gammaproteobacteria</taxon>
        <taxon>Aeromonadales</taxon>
        <taxon>Aeromonadaceae</taxon>
        <taxon>Aeromonas</taxon>
    </lineage>
</organism>
<dbReference type="Pfam" id="PF08388">
    <property type="entry name" value="GIIM"/>
    <property type="match status" value="1"/>
</dbReference>
<reference evidence="3 5" key="1">
    <citation type="submission" date="2018-09" db="EMBL/GenBank/DDBJ databases">
        <title>Genome sequencing of Aeromonas veronii MS-17-88.</title>
        <authorList>
            <person name="Tekedar H.C."/>
            <person name="Arick M.A."/>
            <person name="Hsu C.-Y."/>
            <person name="Thrash A."/>
            <person name="Karsi A."/>
            <person name="Lawrence M.L."/>
            <person name="Abdelhamed H."/>
        </authorList>
    </citation>
    <scope>NUCLEOTIDE SEQUENCE [LARGE SCALE GENOMIC DNA]</scope>
    <source>
        <strain evidence="3 5">MS 17-88</strain>
    </source>
</reference>
<dbReference type="GO" id="GO:0008270">
    <property type="term" value="F:zinc ion binding"/>
    <property type="evidence" value="ECO:0007669"/>
    <property type="project" value="InterPro"/>
</dbReference>
<accession>A0A3A9ILH8</accession>
<keyword evidence="3" id="KW-0695">RNA-directed DNA polymerase</keyword>
<dbReference type="Pfam" id="PF01844">
    <property type="entry name" value="HNH"/>
    <property type="match status" value="1"/>
</dbReference>
<dbReference type="Gene3D" id="3.30.70.270">
    <property type="match status" value="1"/>
</dbReference>
<feature type="domain" description="Reverse transcriptase" evidence="2">
    <location>
        <begin position="93"/>
        <end position="329"/>
    </location>
</feature>
<name>A0A3A9ILH8_AERVE</name>
<dbReference type="InterPro" id="IPR000477">
    <property type="entry name" value="RT_dom"/>
</dbReference>
<comment type="caution">
    <text evidence="3">The sequence shown here is derived from an EMBL/GenBank/DDBJ whole genome shotgun (WGS) entry which is preliminary data.</text>
</comment>
<dbReference type="InterPro" id="IPR051083">
    <property type="entry name" value="GrpII_Intron_Splice-Mob/Def"/>
</dbReference>
<evidence type="ECO:0000259" key="2">
    <source>
        <dbReference type="PROSITE" id="PS50878"/>
    </source>
</evidence>
<dbReference type="CDD" id="cd01651">
    <property type="entry name" value="RT_G2_intron"/>
    <property type="match status" value="1"/>
</dbReference>
<dbReference type="InterPro" id="IPR002711">
    <property type="entry name" value="HNH"/>
</dbReference>
<dbReference type="SUPFAM" id="SSF56672">
    <property type="entry name" value="DNA/RNA polymerases"/>
    <property type="match status" value="1"/>
</dbReference>
<dbReference type="InterPro" id="IPR025960">
    <property type="entry name" value="RVT_N"/>
</dbReference>
<dbReference type="Gene3D" id="1.10.30.50">
    <property type="match status" value="1"/>
</dbReference>
<evidence type="ECO:0000313" key="5">
    <source>
        <dbReference type="Proteomes" id="UP000281725"/>
    </source>
</evidence>
<keyword evidence="3" id="KW-0548">Nucleotidyltransferase</keyword>
<dbReference type="PANTHER" id="PTHR34047:SF10">
    <property type="entry name" value="GROUP II INTRON-ASSOCIATED OPEN READING FRAME"/>
    <property type="match status" value="1"/>
</dbReference>
<dbReference type="EMBL" id="RAWX01000003">
    <property type="protein sequence ID" value="RKJ87212.1"/>
    <property type="molecule type" value="Genomic_DNA"/>
</dbReference>
<dbReference type="AlphaFoldDB" id="A0A3A9ILH8"/>
<dbReference type="InterPro" id="IPR043502">
    <property type="entry name" value="DNA/RNA_pol_sf"/>
</dbReference>
<proteinExistence type="inferred from homology"/>
<comment type="similarity">
    <text evidence="1">Belongs to the bacterial reverse transcriptase family.</text>
</comment>
<dbReference type="CDD" id="cd00085">
    <property type="entry name" value="HNHc"/>
    <property type="match status" value="1"/>
</dbReference>
<dbReference type="GO" id="GO:0003676">
    <property type="term" value="F:nucleic acid binding"/>
    <property type="evidence" value="ECO:0007669"/>
    <property type="project" value="InterPro"/>
</dbReference>
<evidence type="ECO:0000256" key="1">
    <source>
        <dbReference type="ARBA" id="ARBA00034120"/>
    </source>
</evidence>
<evidence type="ECO:0000313" key="3">
    <source>
        <dbReference type="EMBL" id="RKJ87212.1"/>
    </source>
</evidence>
<dbReference type="GO" id="GO:0003964">
    <property type="term" value="F:RNA-directed DNA polymerase activity"/>
    <property type="evidence" value="ECO:0007669"/>
    <property type="project" value="UniProtKB-KW"/>
</dbReference>
<keyword evidence="3" id="KW-0808">Transferase</keyword>
<dbReference type="NCBIfam" id="TIGR04416">
    <property type="entry name" value="group_II_RT_mat"/>
    <property type="match status" value="1"/>
</dbReference>
<dbReference type="InterPro" id="IPR003615">
    <property type="entry name" value="HNH_nuc"/>
</dbReference>
<evidence type="ECO:0000313" key="4">
    <source>
        <dbReference type="EMBL" id="RKJ89471.1"/>
    </source>
</evidence>
<sequence>MMTASSVSAASGYATWHQIEWSGAHRVVGRLQARIAKAVRERRWGKVKALQWLLTHSFSGRAIAVKQITENQGKKTPGVDKVTWQTPEAKAQAIGSLRRKGYSPQPLRRVFIPKTNGKLRPLGIPTMKDRAMQALHLLALSPIAETQADSNSYGFRVGRATRDAAGQCFIALAKRHSPQWVLDADISGCFDHISHEWMLANIPVDKAILHKWLKAGFVWQGGLFPTDEGTPQGGIISPTLANMTLDGIEALLHNRFNVRLQGTRKNNPHKVHLIRYADDFVVTGATKETLETAKATIENFLQERGLKLSAEKTQIVHIEDGFDFLGWTIRKFDGKLLIKPAKKNVKTFVQKIRKVIETHKAAKQEAVITKLNPMIRGWAYYHRNQVAKETFSRVDFAIWQKLWQWARRRHPNKSSSWVKSRYFTRLGMRDWVFSCEVQNEDGSTRRLALAFANSIAIERHIKIRGEANPFDPAWATYFEDRLALTMKNTLTGKRRLFHLWISQAGRCPHCRALITKETGWHLRHIVPKALGGTDISSNLILMHPTCYRQIHHLDSKQTAGST</sequence>
<dbReference type="InterPro" id="IPR013597">
    <property type="entry name" value="Mat_intron_G2"/>
</dbReference>
<dbReference type="Proteomes" id="UP000281725">
    <property type="component" value="Unassembled WGS sequence"/>
</dbReference>
<dbReference type="SMART" id="SM00507">
    <property type="entry name" value="HNHc"/>
    <property type="match status" value="1"/>
</dbReference>
<gene>
    <name evidence="3" type="primary">ltrA</name>
    <name evidence="4" type="ORF">D6R50_09450</name>
    <name evidence="3" type="ORF">D6R50_13075</name>
</gene>
<protein>
    <submittedName>
        <fullName evidence="3">Group II intron reverse transcriptase/maturase</fullName>
        <ecNumber evidence="3">2.7.7.49</ecNumber>
    </submittedName>
</protein>
<dbReference type="Pfam" id="PF13655">
    <property type="entry name" value="RVT_N"/>
    <property type="match status" value="1"/>
</dbReference>
<dbReference type="PROSITE" id="PS50878">
    <property type="entry name" value="RT_POL"/>
    <property type="match status" value="1"/>
</dbReference>
<dbReference type="EC" id="2.7.7.49" evidence="3"/>
<dbReference type="EMBL" id="RAWX01000002">
    <property type="protein sequence ID" value="RKJ89471.1"/>
    <property type="molecule type" value="Genomic_DNA"/>
</dbReference>
<dbReference type="GO" id="GO:0004519">
    <property type="term" value="F:endonuclease activity"/>
    <property type="evidence" value="ECO:0007669"/>
    <property type="project" value="InterPro"/>
</dbReference>